<dbReference type="RefSeq" id="WP_091569596.1">
    <property type="nucleotide sequence ID" value="NZ_FLRH01000003.1"/>
</dbReference>
<proteinExistence type="predicted"/>
<evidence type="ECO:0000313" key="2">
    <source>
        <dbReference type="EMBL" id="SBT64190.1"/>
    </source>
</evidence>
<evidence type="ECO:0008006" key="4">
    <source>
        <dbReference type="Google" id="ProtNLM"/>
    </source>
</evidence>
<feature type="region of interest" description="Disordered" evidence="1">
    <location>
        <begin position="1"/>
        <end position="63"/>
    </location>
</feature>
<protein>
    <recommendedName>
        <fullName evidence="4">Secreted protein</fullName>
    </recommendedName>
</protein>
<name>A0A1A9B3X2_9ACTN</name>
<dbReference type="EMBL" id="FLRH01000003">
    <property type="protein sequence ID" value="SBT64190.1"/>
    <property type="molecule type" value="Genomic_DNA"/>
</dbReference>
<dbReference type="OrthoDB" id="128043at2"/>
<feature type="compositionally biased region" description="Low complexity" evidence="1">
    <location>
        <begin position="102"/>
        <end position="126"/>
    </location>
</feature>
<reference evidence="3" key="1">
    <citation type="submission" date="2016-06" db="EMBL/GenBank/DDBJ databases">
        <authorList>
            <person name="Varghese N."/>
            <person name="Submissions Spin"/>
        </authorList>
    </citation>
    <scope>NUCLEOTIDE SEQUENCE [LARGE SCALE GENOMIC DNA]</scope>
    <source>
        <strain evidence="3">DSM 45794</strain>
    </source>
</reference>
<gene>
    <name evidence="2" type="ORF">GA0070622_1159</name>
</gene>
<feature type="compositionally biased region" description="Gly residues" evidence="1">
    <location>
        <begin position="35"/>
        <end position="48"/>
    </location>
</feature>
<organism evidence="2 3">
    <name type="scientific">Micromonospora sediminicola</name>
    <dbReference type="NCBI Taxonomy" id="946078"/>
    <lineage>
        <taxon>Bacteria</taxon>
        <taxon>Bacillati</taxon>
        <taxon>Actinomycetota</taxon>
        <taxon>Actinomycetes</taxon>
        <taxon>Micromonosporales</taxon>
        <taxon>Micromonosporaceae</taxon>
        <taxon>Micromonospora</taxon>
    </lineage>
</organism>
<feature type="compositionally biased region" description="Low complexity" evidence="1">
    <location>
        <begin position="49"/>
        <end position="63"/>
    </location>
</feature>
<dbReference type="STRING" id="946078.GA0070622_1159"/>
<feature type="region of interest" description="Disordered" evidence="1">
    <location>
        <begin position="102"/>
        <end position="140"/>
    </location>
</feature>
<dbReference type="Proteomes" id="UP000199558">
    <property type="component" value="Unassembled WGS sequence"/>
</dbReference>
<dbReference type="AlphaFoldDB" id="A0A1A9B3X2"/>
<keyword evidence="3" id="KW-1185">Reference proteome</keyword>
<accession>A0A1A9B3X2</accession>
<evidence type="ECO:0000313" key="3">
    <source>
        <dbReference type="Proteomes" id="UP000199558"/>
    </source>
</evidence>
<sequence length="374" mass="37643">MPESPSAPPGVDLPARSGGDVDVPALSIGGDAAEGAGGGDAAEGGGEPAAGRRAAARGTAPAGPVTVDRETLRLALVVGGLVLAVLLGFGLGRLNPPANPAGSGAVAPTGGPPAGGAHSHAPGTGAHSHDGATVAQGGGDGATGLSISSAGYTLVPSAGEPAAGRAGDLRFQIRDEQRRPVTRFAVVHDKPMHLIVARRDLSGYRHLHPTMAADGTWSVPVAPFDPGVWRMYADFTAVADDGRQVAVVLGADVTVPGTFAPRPLPAAATSATVDGFTATWTGTPEVGRSVPLRFRVTGADGGAAALEPYLGAYGHLVALREGDLGYLHVHPEPVRDGDAVTFWLTAPGPGRYRMFLDFQVGGVVRTAAFTLTVD</sequence>
<evidence type="ECO:0000256" key="1">
    <source>
        <dbReference type="SAM" id="MobiDB-lite"/>
    </source>
</evidence>